<dbReference type="AlphaFoldDB" id="A0A1T0AW49"/>
<dbReference type="SUPFAM" id="SSF51366">
    <property type="entry name" value="Ribulose-phoshate binding barrel"/>
    <property type="match status" value="1"/>
</dbReference>
<organism evidence="3 4">
    <name type="scientific">[Haemophilus] felis</name>
    <dbReference type="NCBI Taxonomy" id="123822"/>
    <lineage>
        <taxon>Bacteria</taxon>
        <taxon>Pseudomonadati</taxon>
        <taxon>Pseudomonadota</taxon>
        <taxon>Gammaproteobacteria</taxon>
        <taxon>Pasteurellales</taxon>
        <taxon>Pasteurellaceae</taxon>
    </lineage>
</organism>
<protein>
    <submittedName>
        <fullName evidence="3">Ribulose phosphate epimerase</fullName>
    </submittedName>
</protein>
<comment type="caution">
    <text evidence="3">The sequence shown here is derived from an EMBL/GenBank/DDBJ whole genome shotgun (WGS) entry which is preliminary data.</text>
</comment>
<keyword evidence="4" id="KW-1185">Reference proteome</keyword>
<sequence>MSNSNLKSQLIDLLNLQKLSVGILSANWLALSEALCVLQKNKCEVLHFDVADGQFCPLFTVGAGAIANFPSHFFKDVHLMVKDQLNVAKKAVSQGANLVTLQIEQQQDLMKTLDWLAEQNNVFQDKVYPVLTGLSICPETPIVGCVEYIDKVDVFQVLTLDPRTGKKYEKEFIKHRIDELCNLLSERRMTKLINVDGSMNLALAQYFSQNTDINWIISGSALFNGALAESLQEWKTANIF</sequence>
<dbReference type="GO" id="GO:0046872">
    <property type="term" value="F:metal ion binding"/>
    <property type="evidence" value="ECO:0007669"/>
    <property type="project" value="UniProtKB-KW"/>
</dbReference>
<keyword evidence="1" id="KW-0479">Metal-binding</keyword>
<proteinExistence type="predicted"/>
<dbReference type="PANTHER" id="PTHR11749">
    <property type="entry name" value="RIBULOSE-5-PHOSPHATE-3-EPIMERASE"/>
    <property type="match status" value="1"/>
</dbReference>
<name>A0A1T0AW49_9PAST</name>
<dbReference type="InterPro" id="IPR000056">
    <property type="entry name" value="Ribul_P_3_epim-like"/>
</dbReference>
<evidence type="ECO:0000313" key="3">
    <source>
        <dbReference type="EMBL" id="OOS01588.1"/>
    </source>
</evidence>
<dbReference type="NCBIfam" id="NF005986">
    <property type="entry name" value="PRK08091.1"/>
    <property type="match status" value="1"/>
</dbReference>
<keyword evidence="2" id="KW-0413">Isomerase</keyword>
<dbReference type="EMBL" id="MUYB01000045">
    <property type="protein sequence ID" value="OOS01588.1"/>
    <property type="molecule type" value="Genomic_DNA"/>
</dbReference>
<accession>A0A1T0AW49</accession>
<dbReference type="InterPro" id="IPR013785">
    <property type="entry name" value="Aldolase_TIM"/>
</dbReference>
<dbReference type="GO" id="GO:0016857">
    <property type="term" value="F:racemase and epimerase activity, acting on carbohydrates and derivatives"/>
    <property type="evidence" value="ECO:0007669"/>
    <property type="project" value="InterPro"/>
</dbReference>
<dbReference type="Pfam" id="PF00834">
    <property type="entry name" value="Ribul_P_3_epim"/>
    <property type="match status" value="1"/>
</dbReference>
<dbReference type="Gene3D" id="3.20.20.70">
    <property type="entry name" value="Aldolase class I"/>
    <property type="match status" value="1"/>
</dbReference>
<dbReference type="STRING" id="123822.B0188_09615"/>
<evidence type="ECO:0000256" key="1">
    <source>
        <dbReference type="ARBA" id="ARBA00022723"/>
    </source>
</evidence>
<gene>
    <name evidence="3" type="ORF">B0188_09615</name>
</gene>
<dbReference type="Proteomes" id="UP000190023">
    <property type="component" value="Unassembled WGS sequence"/>
</dbReference>
<dbReference type="OrthoDB" id="5676666at2"/>
<evidence type="ECO:0000313" key="4">
    <source>
        <dbReference type="Proteomes" id="UP000190023"/>
    </source>
</evidence>
<reference evidence="3 4" key="1">
    <citation type="submission" date="2017-02" db="EMBL/GenBank/DDBJ databases">
        <title>Draft genome sequence of Haemophilus felis CCUG 31170 type strain.</title>
        <authorList>
            <person name="Engstrom-Jakobsson H."/>
            <person name="Salva-Serra F."/>
            <person name="Thorell K."/>
            <person name="Gonzales-Siles L."/>
            <person name="Karlsson R."/>
            <person name="Boulund F."/>
            <person name="Engstrand L."/>
            <person name="Kristiansson E."/>
            <person name="Moore E."/>
        </authorList>
    </citation>
    <scope>NUCLEOTIDE SEQUENCE [LARGE SCALE GENOMIC DNA]</scope>
    <source>
        <strain evidence="3 4">CCUG 31170</strain>
    </source>
</reference>
<evidence type="ECO:0000256" key="2">
    <source>
        <dbReference type="ARBA" id="ARBA00023235"/>
    </source>
</evidence>
<dbReference type="InterPro" id="IPR011060">
    <property type="entry name" value="RibuloseP-bd_barrel"/>
</dbReference>
<dbReference type="GO" id="GO:0005975">
    <property type="term" value="P:carbohydrate metabolic process"/>
    <property type="evidence" value="ECO:0007669"/>
    <property type="project" value="InterPro"/>
</dbReference>